<evidence type="ECO:0000313" key="3">
    <source>
        <dbReference type="Proteomes" id="UP000031672"/>
    </source>
</evidence>
<gene>
    <name evidence="2" type="ORF">OJ16_03005</name>
</gene>
<dbReference type="Proteomes" id="UP000031672">
    <property type="component" value="Unassembled WGS sequence"/>
</dbReference>
<accession>A0A0C2P009</accession>
<keyword evidence="1" id="KW-1133">Transmembrane helix</keyword>
<keyword evidence="1" id="KW-0472">Membrane</keyword>
<keyword evidence="3" id="KW-1185">Reference proteome</keyword>
<sequence>MKHLNQKQSSKQKCITVCQSVLAEIVTLFISSAVLYCCAAISWNNRAIISPESYGAIEKIGAVRWAWQHNLSDNMSLFYQVTQRTLL</sequence>
<dbReference type="STRING" id="1461322.OJ16_03005"/>
<feature type="transmembrane region" description="Helical" evidence="1">
    <location>
        <begin position="21"/>
        <end position="43"/>
    </location>
</feature>
<reference evidence="2 3" key="1">
    <citation type="submission" date="2014-11" db="EMBL/GenBank/DDBJ databases">
        <title>Draft Genome Sequence of Vibrio piscirenalis strains CECT 8603T and CECT 8604, two marine Gammaproteobacterium isolated from cultured gilthead sea bream (Sparus aurata).</title>
        <authorList>
            <person name="Arahal D.R."/>
            <person name="Rodrigo-Torres L."/>
            <person name="Lucena T."/>
            <person name="Pujalte M.J."/>
        </authorList>
    </citation>
    <scope>NUCLEOTIDE SEQUENCE [LARGE SCALE GENOMIC DNA]</scope>
    <source>
        <strain evidence="2 3">DCR 1-4-2</strain>
    </source>
</reference>
<dbReference type="EMBL" id="JTKH01000005">
    <property type="protein sequence ID" value="KII81233.1"/>
    <property type="molecule type" value="Genomic_DNA"/>
</dbReference>
<evidence type="ECO:0000256" key="1">
    <source>
        <dbReference type="SAM" id="Phobius"/>
    </source>
</evidence>
<organism evidence="2 3">
    <name type="scientific">Vibrio renipiscarius</name>
    <dbReference type="NCBI Taxonomy" id="1461322"/>
    <lineage>
        <taxon>Bacteria</taxon>
        <taxon>Pseudomonadati</taxon>
        <taxon>Pseudomonadota</taxon>
        <taxon>Gammaproteobacteria</taxon>
        <taxon>Vibrionales</taxon>
        <taxon>Vibrionaceae</taxon>
        <taxon>Vibrio</taxon>
    </lineage>
</organism>
<name>A0A0C2KG83_9VIBR</name>
<dbReference type="AlphaFoldDB" id="A0A0C2KG83"/>
<comment type="caution">
    <text evidence="2">The sequence shown here is derived from an EMBL/GenBank/DDBJ whole genome shotgun (WGS) entry which is preliminary data.</text>
</comment>
<accession>A0A0C2KG83</accession>
<evidence type="ECO:0000313" key="2">
    <source>
        <dbReference type="EMBL" id="KII81233.1"/>
    </source>
</evidence>
<keyword evidence="1" id="KW-0812">Transmembrane</keyword>
<protein>
    <submittedName>
        <fullName evidence="2">Uncharacterized protein</fullName>
    </submittedName>
</protein>
<proteinExistence type="predicted"/>